<dbReference type="GeneID" id="19156008"/>
<feature type="region of interest" description="Disordered" evidence="1">
    <location>
        <begin position="1"/>
        <end position="145"/>
    </location>
</feature>
<dbReference type="AlphaFoldDB" id="W9Z212"/>
<gene>
    <name evidence="2" type="ORF">A1O1_01105</name>
</gene>
<reference evidence="2 3" key="1">
    <citation type="submission" date="2013-03" db="EMBL/GenBank/DDBJ databases">
        <title>The Genome Sequence of Capronia coronata CBS 617.96.</title>
        <authorList>
            <consortium name="The Broad Institute Genomics Platform"/>
            <person name="Cuomo C."/>
            <person name="de Hoog S."/>
            <person name="Gorbushina A."/>
            <person name="Walker B."/>
            <person name="Young S.K."/>
            <person name="Zeng Q."/>
            <person name="Gargeya S."/>
            <person name="Fitzgerald M."/>
            <person name="Haas B."/>
            <person name="Abouelleil A."/>
            <person name="Allen A.W."/>
            <person name="Alvarado L."/>
            <person name="Arachchi H.M."/>
            <person name="Berlin A.M."/>
            <person name="Chapman S.B."/>
            <person name="Gainer-Dewar J."/>
            <person name="Goldberg J."/>
            <person name="Griggs A."/>
            <person name="Gujja S."/>
            <person name="Hansen M."/>
            <person name="Howarth C."/>
            <person name="Imamovic A."/>
            <person name="Ireland A."/>
            <person name="Larimer J."/>
            <person name="McCowan C."/>
            <person name="Murphy C."/>
            <person name="Pearson M."/>
            <person name="Poon T.W."/>
            <person name="Priest M."/>
            <person name="Roberts A."/>
            <person name="Saif S."/>
            <person name="Shea T."/>
            <person name="Sisk P."/>
            <person name="Sykes S."/>
            <person name="Wortman J."/>
            <person name="Nusbaum C."/>
            <person name="Birren B."/>
        </authorList>
    </citation>
    <scope>NUCLEOTIDE SEQUENCE [LARGE SCALE GENOMIC DNA]</scope>
    <source>
        <strain evidence="2 3">CBS 617.96</strain>
    </source>
</reference>
<sequence length="326" mass="36233">MSSSGRNSQESNTEGGQRRGSGSRRPNLIEFVDSQDPNVRSAIQRHTAYHSAAQRRDARSRLLRRSSQTRYLEWGRRPSQTTEVTPATSSTSSASSVSRSPAPLARERPEGPSRTSSTQTEQETETSTTTSETTSNTDTAPTVGPLISDEDIILQYYRLTFCQQSTSRDIFDGAVAYILEHDAARHLLLAHAYATRWRLQASPETAQDQVEAESHLGRGTNILWNRLRMPGHASSDSNIQAVLLLLAYTADYGQSSEIRLHADALRTMIEQRGGLDAFGHNPGLQQQLWTIERSRQYHLTLDCTHACTIGLRFPDGLPLRAPREDG</sequence>
<dbReference type="PANTHER" id="PTHR37540">
    <property type="entry name" value="TRANSCRIPTION FACTOR (ACR-2), PUTATIVE-RELATED-RELATED"/>
    <property type="match status" value="1"/>
</dbReference>
<dbReference type="EMBL" id="AMWN01000001">
    <property type="protein sequence ID" value="EXJ95980.1"/>
    <property type="molecule type" value="Genomic_DNA"/>
</dbReference>
<accession>W9Z212</accession>
<evidence type="ECO:0000313" key="2">
    <source>
        <dbReference type="EMBL" id="EXJ95980.1"/>
    </source>
</evidence>
<dbReference type="HOGENOM" id="CLU_069649_0_0_1"/>
<evidence type="ECO:0008006" key="4">
    <source>
        <dbReference type="Google" id="ProtNLM"/>
    </source>
</evidence>
<evidence type="ECO:0000313" key="3">
    <source>
        <dbReference type="Proteomes" id="UP000019484"/>
    </source>
</evidence>
<dbReference type="Proteomes" id="UP000019484">
    <property type="component" value="Unassembled WGS sequence"/>
</dbReference>
<comment type="caution">
    <text evidence="2">The sequence shown here is derived from an EMBL/GenBank/DDBJ whole genome shotgun (WGS) entry which is preliminary data.</text>
</comment>
<dbReference type="OrthoDB" id="4158087at2759"/>
<feature type="compositionally biased region" description="Low complexity" evidence="1">
    <location>
        <begin position="84"/>
        <end position="103"/>
    </location>
</feature>
<protein>
    <recommendedName>
        <fullName evidence="4">Transcription factor domain-containing protein</fullName>
    </recommendedName>
</protein>
<evidence type="ECO:0000256" key="1">
    <source>
        <dbReference type="SAM" id="MobiDB-lite"/>
    </source>
</evidence>
<organism evidence="2 3">
    <name type="scientific">Capronia coronata CBS 617.96</name>
    <dbReference type="NCBI Taxonomy" id="1182541"/>
    <lineage>
        <taxon>Eukaryota</taxon>
        <taxon>Fungi</taxon>
        <taxon>Dikarya</taxon>
        <taxon>Ascomycota</taxon>
        <taxon>Pezizomycotina</taxon>
        <taxon>Eurotiomycetes</taxon>
        <taxon>Chaetothyriomycetidae</taxon>
        <taxon>Chaetothyriales</taxon>
        <taxon>Herpotrichiellaceae</taxon>
        <taxon>Capronia</taxon>
    </lineage>
</organism>
<dbReference type="RefSeq" id="XP_007720209.1">
    <property type="nucleotide sequence ID" value="XM_007722019.1"/>
</dbReference>
<proteinExistence type="predicted"/>
<name>W9Z212_9EURO</name>
<keyword evidence="3" id="KW-1185">Reference proteome</keyword>
<feature type="compositionally biased region" description="Low complexity" evidence="1">
    <location>
        <begin position="115"/>
        <end position="135"/>
    </location>
</feature>
<dbReference type="eggNOG" id="ENOG502RPVC">
    <property type="taxonomic scope" value="Eukaryota"/>
</dbReference>
<feature type="compositionally biased region" description="Polar residues" evidence="1">
    <location>
        <begin position="1"/>
        <end position="14"/>
    </location>
</feature>